<name>A0ABX5XW03_9BACT</name>
<organism evidence="1 2">
    <name type="scientific">Stieleria magnilauensis</name>
    <dbReference type="NCBI Taxonomy" id="2527963"/>
    <lineage>
        <taxon>Bacteria</taxon>
        <taxon>Pseudomonadati</taxon>
        <taxon>Planctomycetota</taxon>
        <taxon>Planctomycetia</taxon>
        <taxon>Pirellulales</taxon>
        <taxon>Pirellulaceae</taxon>
        <taxon>Stieleria</taxon>
    </lineage>
</organism>
<reference evidence="1 2" key="1">
    <citation type="submission" date="2019-02" db="EMBL/GenBank/DDBJ databases">
        <title>Deep-cultivation of Planctomycetes and their phenomic and genomic characterization uncovers novel biology.</title>
        <authorList>
            <person name="Wiegand S."/>
            <person name="Jogler M."/>
            <person name="Boedeker C."/>
            <person name="Pinto D."/>
            <person name="Vollmers J."/>
            <person name="Rivas-Marin E."/>
            <person name="Kohn T."/>
            <person name="Peeters S.H."/>
            <person name="Heuer A."/>
            <person name="Rast P."/>
            <person name="Oberbeckmann S."/>
            <person name="Bunk B."/>
            <person name="Jeske O."/>
            <person name="Meyerdierks A."/>
            <person name="Storesund J.E."/>
            <person name="Kallscheuer N."/>
            <person name="Luecker S."/>
            <person name="Lage O.M."/>
            <person name="Pohl T."/>
            <person name="Merkel B.J."/>
            <person name="Hornburger P."/>
            <person name="Mueller R.-W."/>
            <person name="Bruemmer F."/>
            <person name="Labrenz M."/>
            <person name="Spormann A.M."/>
            <person name="Op den Camp H."/>
            <person name="Overmann J."/>
            <person name="Amann R."/>
            <person name="Jetten M.S.M."/>
            <person name="Mascher T."/>
            <person name="Medema M.H."/>
            <person name="Devos D.P."/>
            <person name="Kaster A.-K."/>
            <person name="Ovreas L."/>
            <person name="Rohde M."/>
            <person name="Galperin M.Y."/>
            <person name="Jogler C."/>
        </authorList>
    </citation>
    <scope>NUCLEOTIDE SEQUENCE [LARGE SCALE GENOMIC DNA]</scope>
    <source>
        <strain evidence="1 2">TBK1r</strain>
    </source>
</reference>
<dbReference type="EMBL" id="CP036432">
    <property type="protein sequence ID" value="QDV85476.1"/>
    <property type="molecule type" value="Genomic_DNA"/>
</dbReference>
<proteinExistence type="predicted"/>
<sequence>MVASISQVTADRAKAIEKLVLEDGTTSQWLHAATFETCFCIAVRSEHASWKIEGLLPDQQVVTLSHYRRTSSGSRVFKTGTPRYITKNVMCGLPIRFISSVPQPDPSIWVVFKS</sequence>
<evidence type="ECO:0000313" key="1">
    <source>
        <dbReference type="EMBL" id="QDV85476.1"/>
    </source>
</evidence>
<gene>
    <name evidence="1" type="ORF">TBK1r_44900</name>
</gene>
<dbReference type="Proteomes" id="UP000318081">
    <property type="component" value="Chromosome"/>
</dbReference>
<protein>
    <submittedName>
        <fullName evidence="1">Uncharacterized protein</fullName>
    </submittedName>
</protein>
<keyword evidence="2" id="KW-1185">Reference proteome</keyword>
<evidence type="ECO:0000313" key="2">
    <source>
        <dbReference type="Proteomes" id="UP000318081"/>
    </source>
</evidence>
<accession>A0ABX5XW03</accession>